<feature type="domain" description="EF-hand" evidence="3">
    <location>
        <begin position="64"/>
        <end position="99"/>
    </location>
</feature>
<dbReference type="PROSITE" id="PS50222">
    <property type="entry name" value="EF_HAND_2"/>
    <property type="match status" value="2"/>
</dbReference>
<dbReference type="RefSeq" id="WP_295324678.1">
    <property type="nucleotide sequence ID" value="NZ_LT598653.1"/>
</dbReference>
<dbReference type="InterPro" id="IPR011992">
    <property type="entry name" value="EF-hand-dom_pair"/>
</dbReference>
<feature type="compositionally biased region" description="Basic and acidic residues" evidence="1">
    <location>
        <begin position="75"/>
        <end position="88"/>
    </location>
</feature>
<dbReference type="GO" id="GO:0005509">
    <property type="term" value="F:calcium ion binding"/>
    <property type="evidence" value="ECO:0007669"/>
    <property type="project" value="InterPro"/>
</dbReference>
<gene>
    <name evidence="4" type="ORF">SPPYR_1047</name>
</gene>
<evidence type="ECO:0000259" key="3">
    <source>
        <dbReference type="PROSITE" id="PS50222"/>
    </source>
</evidence>
<evidence type="ECO:0000256" key="1">
    <source>
        <dbReference type="SAM" id="MobiDB-lite"/>
    </source>
</evidence>
<feature type="region of interest" description="Disordered" evidence="1">
    <location>
        <begin position="75"/>
        <end position="111"/>
    </location>
</feature>
<dbReference type="KEGG" id="sphu:SPPYR_1047"/>
<protein>
    <recommendedName>
        <fullName evidence="3">EF-hand domain-containing protein</fullName>
    </recommendedName>
</protein>
<dbReference type="Pfam" id="PF13499">
    <property type="entry name" value="EF-hand_7"/>
    <property type="match status" value="1"/>
</dbReference>
<dbReference type="SUPFAM" id="SSF47473">
    <property type="entry name" value="EF-hand"/>
    <property type="match status" value="1"/>
</dbReference>
<dbReference type="EMBL" id="LT598653">
    <property type="protein sequence ID" value="SBV32167.1"/>
    <property type="molecule type" value="Genomic_DNA"/>
</dbReference>
<keyword evidence="2" id="KW-0732">Signal</keyword>
<dbReference type="CDD" id="cd00051">
    <property type="entry name" value="EFh"/>
    <property type="match status" value="1"/>
</dbReference>
<dbReference type="PROSITE" id="PS00018">
    <property type="entry name" value="EF_HAND_1"/>
    <property type="match status" value="2"/>
</dbReference>
<feature type="domain" description="EF-hand" evidence="3">
    <location>
        <begin position="29"/>
        <end position="57"/>
    </location>
</feature>
<dbReference type="Gene3D" id="1.10.238.10">
    <property type="entry name" value="EF-hand"/>
    <property type="match status" value="1"/>
</dbReference>
<feature type="signal peptide" evidence="2">
    <location>
        <begin position="1"/>
        <end position="19"/>
    </location>
</feature>
<accession>A0A1Y5PXB1</accession>
<reference evidence="4" key="1">
    <citation type="submission" date="2016-03" db="EMBL/GenBank/DDBJ databases">
        <authorList>
            <person name="Ploux O."/>
        </authorList>
    </citation>
    <scope>NUCLEOTIDE SEQUENCE</scope>
    <source>
        <strain evidence="4">UC10</strain>
    </source>
</reference>
<dbReference type="InterPro" id="IPR002048">
    <property type="entry name" value="EF_hand_dom"/>
</dbReference>
<feature type="chain" id="PRO_5013345887" description="EF-hand domain-containing protein" evidence="2">
    <location>
        <begin position="20"/>
        <end position="111"/>
    </location>
</feature>
<evidence type="ECO:0000256" key="2">
    <source>
        <dbReference type="SAM" id="SignalP"/>
    </source>
</evidence>
<evidence type="ECO:0000313" key="4">
    <source>
        <dbReference type="EMBL" id="SBV32167.1"/>
    </source>
</evidence>
<sequence length="111" mass="11734">MKTAIWIVASLGLALPAIAAAQPPQGGGRMFERMDANGDGKLDKAEITKMMEMRAERRGDATLKSPEKIDAFIKRADANGDGAVDKAELQATRKMRAAPPPPAEGDGKGES</sequence>
<name>A0A1Y5PXB1_9SPHN</name>
<dbReference type="AlphaFoldDB" id="A0A1Y5PXB1"/>
<dbReference type="InterPro" id="IPR018247">
    <property type="entry name" value="EF_Hand_1_Ca_BS"/>
</dbReference>
<proteinExistence type="predicted"/>
<dbReference type="SMART" id="SM00054">
    <property type="entry name" value="EFh"/>
    <property type="match status" value="2"/>
</dbReference>
<organism evidence="4">
    <name type="scientific">uncultured Sphingopyxis sp</name>
    <dbReference type="NCBI Taxonomy" id="310581"/>
    <lineage>
        <taxon>Bacteria</taxon>
        <taxon>Pseudomonadati</taxon>
        <taxon>Pseudomonadota</taxon>
        <taxon>Alphaproteobacteria</taxon>
        <taxon>Sphingomonadales</taxon>
        <taxon>Sphingomonadaceae</taxon>
        <taxon>Sphingopyxis</taxon>
        <taxon>environmental samples</taxon>
    </lineage>
</organism>